<evidence type="ECO:0000313" key="2">
    <source>
        <dbReference type="Proteomes" id="UP000593626"/>
    </source>
</evidence>
<dbReference type="EMBL" id="CP049742">
    <property type="protein sequence ID" value="QPC46054.1"/>
    <property type="molecule type" value="Genomic_DNA"/>
</dbReference>
<proteinExistence type="predicted"/>
<dbReference type="Gene3D" id="3.40.50.1000">
    <property type="entry name" value="HAD superfamily/HAD-like"/>
    <property type="match status" value="1"/>
</dbReference>
<dbReference type="Gene3D" id="3.30.1240.10">
    <property type="match status" value="1"/>
</dbReference>
<dbReference type="RefSeq" id="WP_239673576.1">
    <property type="nucleotide sequence ID" value="NZ_CP049742.1"/>
</dbReference>
<dbReference type="GO" id="GO:0005829">
    <property type="term" value="C:cytosol"/>
    <property type="evidence" value="ECO:0007669"/>
    <property type="project" value="TreeGrafter"/>
</dbReference>
<dbReference type="NCBIfam" id="TIGR01484">
    <property type="entry name" value="HAD-SF-IIB"/>
    <property type="match status" value="1"/>
</dbReference>
<protein>
    <submittedName>
        <fullName evidence="1">HAD family phosphatase</fullName>
    </submittedName>
</protein>
<dbReference type="KEGG" id="mcui:G8O30_03310"/>
<dbReference type="PROSITE" id="PS01228">
    <property type="entry name" value="COF_1"/>
    <property type="match status" value="1"/>
</dbReference>
<dbReference type="Pfam" id="PF08282">
    <property type="entry name" value="Hydrolase_3"/>
    <property type="match status" value="1"/>
</dbReference>
<dbReference type="AlphaFoldDB" id="A0A7S8HEN7"/>
<dbReference type="CDD" id="cd07516">
    <property type="entry name" value="HAD_Pase"/>
    <property type="match status" value="1"/>
</dbReference>
<reference evidence="1 2" key="1">
    <citation type="submission" date="2019-07" db="EMBL/GenBank/DDBJ databases">
        <title>Genome sequence of 2 isolates from Red Sea Mangroves.</title>
        <authorList>
            <person name="Sefrji F."/>
            <person name="Michoud G."/>
            <person name="Merlino G."/>
            <person name="Daffonchio D."/>
        </authorList>
    </citation>
    <scope>NUCLEOTIDE SEQUENCE [LARGE SCALE GENOMIC DNA]</scope>
    <source>
        <strain evidence="1 2">R1DC41</strain>
    </source>
</reference>
<keyword evidence="2" id="KW-1185">Reference proteome</keyword>
<sequence length="270" mass="30574">MEKHLICLDLDGTLLTDEKVISPYTKAVLKELQHQGHEIMIATGRPFRASEMYYKELELTTPIVNFNGAFTHHPQDDSWEAIHTTIDLQTVHQIVKACEDFSFHNMLAEVKDHVFIHYHDEKLLSIFSENSSSLQTGPIQEILTENPTSLLIHADEEDVPSIRQHLSNVYAEVVDHRRWAAPWHVIEVISKGMNKFEGIKKVAMHYDIPHDRIIAFGDEDNDLEMLTFAGTGLAMGNGTEEVKAVANEVIGSNEEDGIGNYLAERFSINI</sequence>
<dbReference type="Proteomes" id="UP000593626">
    <property type="component" value="Chromosome"/>
</dbReference>
<dbReference type="GO" id="GO:0016791">
    <property type="term" value="F:phosphatase activity"/>
    <property type="evidence" value="ECO:0007669"/>
    <property type="project" value="UniProtKB-ARBA"/>
</dbReference>
<gene>
    <name evidence="1" type="ORF">G8O30_03310</name>
</gene>
<dbReference type="SFLD" id="SFLDG01140">
    <property type="entry name" value="C2.B:_Phosphomannomutase_and_P"/>
    <property type="match status" value="1"/>
</dbReference>
<dbReference type="InterPro" id="IPR006379">
    <property type="entry name" value="HAD-SF_hydro_IIB"/>
</dbReference>
<dbReference type="InterPro" id="IPR036412">
    <property type="entry name" value="HAD-like_sf"/>
</dbReference>
<dbReference type="GO" id="GO:0000287">
    <property type="term" value="F:magnesium ion binding"/>
    <property type="evidence" value="ECO:0007669"/>
    <property type="project" value="TreeGrafter"/>
</dbReference>
<dbReference type="SUPFAM" id="SSF56784">
    <property type="entry name" value="HAD-like"/>
    <property type="match status" value="1"/>
</dbReference>
<dbReference type="PANTHER" id="PTHR10000:SF23">
    <property type="entry name" value="5-AMINO-6-(5-PHOSPHO-D-RIBITYLAMINO)URACIL PHOSPHATASE YITU"/>
    <property type="match status" value="1"/>
</dbReference>
<evidence type="ECO:0000313" key="1">
    <source>
        <dbReference type="EMBL" id="QPC46054.1"/>
    </source>
</evidence>
<name>A0A7S8HEN7_9BACI</name>
<organism evidence="1 2">
    <name type="scientific">Mangrovibacillus cuniculi</name>
    <dbReference type="NCBI Taxonomy" id="2593652"/>
    <lineage>
        <taxon>Bacteria</taxon>
        <taxon>Bacillati</taxon>
        <taxon>Bacillota</taxon>
        <taxon>Bacilli</taxon>
        <taxon>Bacillales</taxon>
        <taxon>Bacillaceae</taxon>
        <taxon>Mangrovibacillus</taxon>
    </lineage>
</organism>
<dbReference type="InterPro" id="IPR000150">
    <property type="entry name" value="Cof"/>
</dbReference>
<dbReference type="SFLD" id="SFLDS00003">
    <property type="entry name" value="Haloacid_Dehalogenase"/>
    <property type="match status" value="1"/>
</dbReference>
<dbReference type="NCBIfam" id="TIGR00099">
    <property type="entry name" value="Cof-subfamily"/>
    <property type="match status" value="1"/>
</dbReference>
<dbReference type="InterPro" id="IPR023214">
    <property type="entry name" value="HAD_sf"/>
</dbReference>
<dbReference type="PANTHER" id="PTHR10000">
    <property type="entry name" value="PHOSPHOSERINE PHOSPHATASE"/>
    <property type="match status" value="1"/>
</dbReference>
<accession>A0A7S8HEN7</accession>